<evidence type="ECO:0000256" key="6">
    <source>
        <dbReference type="SAM" id="MobiDB-lite"/>
    </source>
</evidence>
<keyword evidence="5" id="KW-0175">Coiled coil</keyword>
<dbReference type="GO" id="GO:0032051">
    <property type="term" value="F:clathrin light chain binding"/>
    <property type="evidence" value="ECO:0007669"/>
    <property type="project" value="TreeGrafter"/>
</dbReference>
<sequence>MLIGCSGFSNNADIAANRAIMPSTKSREKLEIELSEHVKKALSTTETAPKQKHVRSCIVFSWDHQSSAAVWNTLQSLPVMTDQVVCYKSLIMLHKMLVGGPHVVLGEALGHRAYFEGCLRVHGAVTLGFGYGPLIQAYVEFLLAKLEFHRTHAEFTGNFDYEEYISLKGVSNLDEGYQTIGELMDLQERVDRFQRTVFINVRPMAQNECRIASLVPLVEESYGIYKFITSMLSAMHLCVESADPLMPLVERYNSQFHALKKFYGECNTIRYLTSLIEIPRLPDQPPTFDLGGPERPKPKPEPEPKKEKSPLENRVPSADLLGEFDSETTASELDIRSRSGSGMEQMSQFTHTVTTVPVVDQQTMQALQQAQMQIATLQEQLQQVLFRHQQDQGLIQQYDEQLLAARQQQESMSGMASQGYGEQVRMLQEELEQWKIKYEAMSKEAAKWKAKYEGMAALYQQLRTEHVEALTKLRDLQKERDNDAEERARREATEKASAAEMAGTLGDRLAAEMLRVTQAIDAAAARLENMRTDPALARLSGLNSAVHAAIVDGAATITTAIGNLIKYAIQTQAEIVAAGKGSGTPDAFYKRHSEWTNGLISAAQTVAAATMTLVETADGVLKGTHKMQHLVAASNAVAAATMQLVTASRVKADLSSVAQPLLERAAKAVTDANRRLVDSATNAVSPTVGPTSTLPTEPFALKVEELERQARVLALEQELTLARTDLATLRKAAYSSGAANGGSNGASNGANGANGTNGANGANGSNGASNYTVDEIIDVDDVDSDEQEECIL</sequence>
<dbReference type="SMART" id="SM00307">
    <property type="entry name" value="ILWEQ"/>
    <property type="match status" value="1"/>
</dbReference>
<keyword evidence="10" id="KW-1185">Reference proteome</keyword>
<comment type="similarity">
    <text evidence="2">Belongs to the SLA2 family.</text>
</comment>
<dbReference type="GO" id="GO:0030864">
    <property type="term" value="C:cortical actin cytoskeleton"/>
    <property type="evidence" value="ECO:0007669"/>
    <property type="project" value="TreeGrafter"/>
</dbReference>
<evidence type="ECO:0000259" key="7">
    <source>
        <dbReference type="PROSITE" id="PS50942"/>
    </source>
</evidence>
<dbReference type="InterPro" id="IPR035964">
    <property type="entry name" value="I/LWEQ_dom_sf"/>
</dbReference>
<dbReference type="GO" id="GO:0007015">
    <property type="term" value="P:actin filament organization"/>
    <property type="evidence" value="ECO:0007669"/>
    <property type="project" value="TreeGrafter"/>
</dbReference>
<feature type="region of interest" description="Disordered" evidence="6">
    <location>
        <begin position="476"/>
        <end position="500"/>
    </location>
</feature>
<evidence type="ECO:0000313" key="10">
    <source>
        <dbReference type="Proteomes" id="UP000240830"/>
    </source>
</evidence>
<organism evidence="9 10">
    <name type="scientific">Paramicrosporidium saccamoebae</name>
    <dbReference type="NCBI Taxonomy" id="1246581"/>
    <lineage>
        <taxon>Eukaryota</taxon>
        <taxon>Fungi</taxon>
        <taxon>Fungi incertae sedis</taxon>
        <taxon>Cryptomycota</taxon>
        <taxon>Cryptomycota incertae sedis</taxon>
        <taxon>Paramicrosporidium</taxon>
    </lineage>
</organism>
<dbReference type="PROSITE" id="PS50945">
    <property type="entry name" value="I_LWEQ"/>
    <property type="match status" value="1"/>
</dbReference>
<keyword evidence="3" id="KW-0963">Cytoplasm</keyword>
<dbReference type="SMART" id="SM00273">
    <property type="entry name" value="ENTH"/>
    <property type="match status" value="1"/>
</dbReference>
<dbReference type="OrthoDB" id="10262320at2759"/>
<evidence type="ECO:0000256" key="1">
    <source>
        <dbReference type="ARBA" id="ARBA00004496"/>
    </source>
</evidence>
<evidence type="ECO:0000259" key="8">
    <source>
        <dbReference type="PROSITE" id="PS50945"/>
    </source>
</evidence>
<dbReference type="SUPFAM" id="SSF48464">
    <property type="entry name" value="ENTH/VHS domain"/>
    <property type="match status" value="1"/>
</dbReference>
<name>A0A2H9TQN3_9FUNG</name>
<evidence type="ECO:0000256" key="5">
    <source>
        <dbReference type="SAM" id="Coils"/>
    </source>
</evidence>
<evidence type="ECO:0000256" key="2">
    <source>
        <dbReference type="ARBA" id="ARBA00010135"/>
    </source>
</evidence>
<dbReference type="Gene3D" id="1.20.1410.10">
    <property type="entry name" value="I/LWEQ domain"/>
    <property type="match status" value="1"/>
</dbReference>
<protein>
    <submittedName>
        <fullName evidence="9">Uncharacterized protein</fullName>
    </submittedName>
</protein>
<dbReference type="GO" id="GO:0048268">
    <property type="term" value="P:clathrin coat assembly"/>
    <property type="evidence" value="ECO:0007669"/>
    <property type="project" value="TreeGrafter"/>
</dbReference>
<proteinExistence type="inferred from homology"/>
<evidence type="ECO:0000256" key="3">
    <source>
        <dbReference type="ARBA" id="ARBA00022490"/>
    </source>
</evidence>
<gene>
    <name evidence="9" type="ORF">PSACC_00165</name>
</gene>
<accession>A0A2H9TQN3</accession>
<dbReference type="GO" id="GO:0030136">
    <property type="term" value="C:clathrin-coated vesicle"/>
    <property type="evidence" value="ECO:0007669"/>
    <property type="project" value="TreeGrafter"/>
</dbReference>
<evidence type="ECO:0000256" key="4">
    <source>
        <dbReference type="ARBA" id="ARBA00023203"/>
    </source>
</evidence>
<dbReference type="SUPFAM" id="SSF109885">
    <property type="entry name" value="I/LWEQ domain"/>
    <property type="match status" value="1"/>
</dbReference>
<dbReference type="GO" id="GO:0043325">
    <property type="term" value="F:phosphatidylinositol-3,4-bisphosphate binding"/>
    <property type="evidence" value="ECO:0007669"/>
    <property type="project" value="TreeGrafter"/>
</dbReference>
<dbReference type="InterPro" id="IPR011417">
    <property type="entry name" value="ANTH_dom"/>
</dbReference>
<feature type="coiled-coil region" evidence="5">
    <location>
        <begin position="360"/>
        <end position="387"/>
    </location>
</feature>
<dbReference type="GO" id="GO:0080025">
    <property type="term" value="F:phosphatidylinositol-3,5-bisphosphate binding"/>
    <property type="evidence" value="ECO:0007669"/>
    <property type="project" value="TreeGrafter"/>
</dbReference>
<dbReference type="PROSITE" id="PS50942">
    <property type="entry name" value="ENTH"/>
    <property type="match status" value="1"/>
</dbReference>
<dbReference type="PANTHER" id="PTHR10407">
    <property type="entry name" value="HUNTINGTIN INTERACTING PROTEIN 1"/>
    <property type="match status" value="1"/>
</dbReference>
<feature type="compositionally biased region" description="Basic and acidic residues" evidence="6">
    <location>
        <begin position="476"/>
        <end position="494"/>
    </location>
</feature>
<dbReference type="GO" id="GO:0035615">
    <property type="term" value="F:clathrin adaptor activity"/>
    <property type="evidence" value="ECO:0007669"/>
    <property type="project" value="TreeGrafter"/>
</dbReference>
<dbReference type="EMBL" id="MTSL01000014">
    <property type="protein sequence ID" value="PJF20026.1"/>
    <property type="molecule type" value="Genomic_DNA"/>
</dbReference>
<dbReference type="PANTHER" id="PTHR10407:SF15">
    <property type="entry name" value="HUNTINGTIN INTERACTING PROTEIN 1"/>
    <property type="match status" value="1"/>
</dbReference>
<dbReference type="Pfam" id="PF07651">
    <property type="entry name" value="ANTH"/>
    <property type="match status" value="1"/>
</dbReference>
<feature type="domain" description="I/LWEQ" evidence="8">
    <location>
        <begin position="497"/>
        <end position="737"/>
    </location>
</feature>
<evidence type="ECO:0000313" key="9">
    <source>
        <dbReference type="EMBL" id="PJF20026.1"/>
    </source>
</evidence>
<comment type="caution">
    <text evidence="9">The sequence shown here is derived from an EMBL/GenBank/DDBJ whole genome shotgun (WGS) entry which is preliminary data.</text>
</comment>
<comment type="subcellular location">
    <subcellularLocation>
        <location evidence="1">Cytoplasm</location>
    </subcellularLocation>
</comment>
<dbReference type="Proteomes" id="UP000240830">
    <property type="component" value="Unassembled WGS sequence"/>
</dbReference>
<dbReference type="InterPro" id="IPR002558">
    <property type="entry name" value="ILWEQ_dom"/>
</dbReference>
<dbReference type="GO" id="GO:0051015">
    <property type="term" value="F:actin filament binding"/>
    <property type="evidence" value="ECO:0007669"/>
    <property type="project" value="TreeGrafter"/>
</dbReference>
<dbReference type="AlphaFoldDB" id="A0A2H9TQN3"/>
<dbReference type="STRING" id="1246581.A0A2H9TQN3"/>
<feature type="domain" description="ENTH" evidence="7">
    <location>
        <begin position="26"/>
        <end position="156"/>
    </location>
</feature>
<feature type="region of interest" description="Disordered" evidence="6">
    <location>
        <begin position="282"/>
        <end position="332"/>
    </location>
</feature>
<dbReference type="InterPro" id="IPR013809">
    <property type="entry name" value="ENTH"/>
</dbReference>
<dbReference type="Pfam" id="PF01608">
    <property type="entry name" value="I_LWEQ"/>
    <property type="match status" value="1"/>
</dbReference>
<dbReference type="InterPro" id="IPR008942">
    <property type="entry name" value="ENTH_VHS"/>
</dbReference>
<feature type="compositionally biased region" description="Basic and acidic residues" evidence="6">
    <location>
        <begin position="292"/>
        <end position="311"/>
    </location>
</feature>
<keyword evidence="4" id="KW-0009">Actin-binding</keyword>
<dbReference type="GO" id="GO:0006897">
    <property type="term" value="P:endocytosis"/>
    <property type="evidence" value="ECO:0007669"/>
    <property type="project" value="InterPro"/>
</dbReference>
<reference evidence="9 10" key="1">
    <citation type="submission" date="2016-10" db="EMBL/GenBank/DDBJ databases">
        <title>The genome of Paramicrosporidium saccamoebae is the missing link in understanding Cryptomycota and Microsporidia evolution.</title>
        <authorList>
            <person name="Quandt C.A."/>
            <person name="Beaudet D."/>
            <person name="Corsaro D."/>
            <person name="Michel R."/>
            <person name="Corradi N."/>
            <person name="James T."/>
        </authorList>
    </citation>
    <scope>NUCLEOTIDE SEQUENCE [LARGE SCALE GENOMIC DNA]</scope>
    <source>
        <strain evidence="9 10">KSL3</strain>
    </source>
</reference>
<dbReference type="InterPro" id="IPR030224">
    <property type="entry name" value="Sla2_fam"/>
</dbReference>
<dbReference type="Gene3D" id="1.25.40.90">
    <property type="match status" value="1"/>
</dbReference>